<dbReference type="Gene3D" id="3.30.310.50">
    <property type="entry name" value="Alpha-D-phosphohexomutase, C-terminal domain"/>
    <property type="match status" value="1"/>
</dbReference>
<organism evidence="10">
    <name type="scientific">Capra hircus</name>
    <name type="common">Goat</name>
    <dbReference type="NCBI Taxonomy" id="9925"/>
    <lineage>
        <taxon>Eukaryota</taxon>
        <taxon>Metazoa</taxon>
        <taxon>Chordata</taxon>
        <taxon>Craniata</taxon>
        <taxon>Vertebrata</taxon>
        <taxon>Euteleostomi</taxon>
        <taxon>Mammalia</taxon>
        <taxon>Eutheria</taxon>
        <taxon>Laurasiatheria</taxon>
        <taxon>Artiodactyla</taxon>
        <taxon>Ruminantia</taxon>
        <taxon>Pecora</taxon>
        <taxon>Bovidae</taxon>
        <taxon>Caprinae</taxon>
        <taxon>Capra</taxon>
    </lineage>
</organism>
<dbReference type="PANTHER" id="PTHR31283:SF5">
    <property type="entry name" value="EKC_KEOPS COMPLEX SUBUNIT LAGE3"/>
    <property type="match status" value="1"/>
</dbReference>
<dbReference type="GO" id="GO:0000408">
    <property type="term" value="C:EKC/KEOPS complex"/>
    <property type="evidence" value="ECO:0007669"/>
    <property type="project" value="TreeGrafter"/>
</dbReference>
<evidence type="ECO:0000256" key="7">
    <source>
        <dbReference type="ARBA" id="ARBA00053047"/>
    </source>
</evidence>
<keyword evidence="4" id="KW-0963">Cytoplasm</keyword>
<dbReference type="InterPro" id="IPR015419">
    <property type="entry name" value="CTAG/Pcc1"/>
</dbReference>
<evidence type="ECO:0000256" key="6">
    <source>
        <dbReference type="ARBA" id="ARBA00023242"/>
    </source>
</evidence>
<dbReference type="Pfam" id="PF09341">
    <property type="entry name" value="Pcc1"/>
    <property type="match status" value="1"/>
</dbReference>
<evidence type="ECO:0000256" key="8">
    <source>
        <dbReference type="ARBA" id="ARBA00062157"/>
    </source>
</evidence>
<evidence type="ECO:0000256" key="2">
    <source>
        <dbReference type="ARBA" id="ARBA00004496"/>
    </source>
</evidence>
<dbReference type="PANTHER" id="PTHR31283">
    <property type="entry name" value="EKC/KEOPS COMPLEX SUBUNIT PCC1 FAMILY MEMBER"/>
    <property type="match status" value="1"/>
</dbReference>
<dbReference type="GO" id="GO:0008033">
    <property type="term" value="P:tRNA processing"/>
    <property type="evidence" value="ECO:0007669"/>
    <property type="project" value="UniProtKB-KW"/>
</dbReference>
<keyword evidence="6" id="KW-0539">Nucleus</keyword>
<proteinExistence type="inferred from homology"/>
<keyword evidence="5" id="KW-0819">tRNA processing</keyword>
<evidence type="ECO:0000256" key="1">
    <source>
        <dbReference type="ARBA" id="ARBA00004123"/>
    </source>
</evidence>
<dbReference type="GO" id="GO:0070525">
    <property type="term" value="P:tRNA threonylcarbamoyladenosine metabolic process"/>
    <property type="evidence" value="ECO:0007669"/>
    <property type="project" value="TreeGrafter"/>
</dbReference>
<evidence type="ECO:0000256" key="3">
    <source>
        <dbReference type="ARBA" id="ARBA00007073"/>
    </source>
</evidence>
<comment type="similarity">
    <text evidence="3">Belongs to the CTAG/PCC1 family.</text>
</comment>
<dbReference type="GO" id="GO:0005634">
    <property type="term" value="C:nucleus"/>
    <property type="evidence" value="ECO:0007669"/>
    <property type="project" value="UniProtKB-SubCell"/>
</dbReference>
<comment type="function">
    <text evidence="7">Component of the EKC/KEOPS complex that is required for the formation of a threonylcarbamoyl group on adenosine at position 37 (t(6)A37) in tRNAs that read codons beginning with adenine. The complex is probably involved in the transfer of the threonylcarbamoyl moiety of threonylcarbamoyl-AMP (TC-AMP) to the N6 group of A37. LAGE3 functions as a dimerization module for the complex.</text>
</comment>
<evidence type="ECO:0000256" key="4">
    <source>
        <dbReference type="ARBA" id="ARBA00022490"/>
    </source>
</evidence>
<accession>A0A8C2SBU0</accession>
<reference evidence="10" key="1">
    <citation type="submission" date="2025-08" db="UniProtKB">
        <authorList>
            <consortium name="Ensembl"/>
        </authorList>
    </citation>
    <scope>IDENTIFICATION</scope>
</reference>
<sequence>MNGTDLAWPWCLIPFQKLKSVGWSREHGSRGVRRRGSLGVSTFGGKQSCAHNHLRGPSRDCKAGVRWSLNLATTSSNVVLFLSPMEAEMARQSLSPHVQPYHRAVGKELTVNGSIIAIRLTAEDPGLLQSSIVFCLEQLSLVMRSLQHFGAPVSQHKRGV</sequence>
<name>A0A8C2SBU0_CAPHI</name>
<dbReference type="FunFam" id="3.30.310.50:FF:000005">
    <property type="entry name" value="L antigen family member 3"/>
    <property type="match status" value="1"/>
</dbReference>
<comment type="subunit">
    <text evidence="8">Component of the EKC/KEOPS complex composed of at least GON7, TP53RK, TPRKB, OSGEP and LAGE3; the whole complex dimerizes.</text>
</comment>
<dbReference type="GO" id="GO:0005737">
    <property type="term" value="C:cytoplasm"/>
    <property type="evidence" value="ECO:0007669"/>
    <property type="project" value="UniProtKB-SubCell"/>
</dbReference>
<evidence type="ECO:0000256" key="9">
    <source>
        <dbReference type="ARBA" id="ARBA00076355"/>
    </source>
</evidence>
<evidence type="ECO:0000256" key="5">
    <source>
        <dbReference type="ARBA" id="ARBA00022694"/>
    </source>
</evidence>
<comment type="subcellular location">
    <subcellularLocation>
        <location evidence="2">Cytoplasm</location>
    </subcellularLocation>
    <subcellularLocation>
        <location evidence="1">Nucleus</location>
    </subcellularLocation>
</comment>
<dbReference type="Ensembl" id="ENSCHIT00010057451.1">
    <property type="protein sequence ID" value="ENSCHIP00010041225.1"/>
    <property type="gene ID" value="ENSCHIG00010030226.1"/>
</dbReference>
<protein>
    <recommendedName>
        <fullName evidence="9">L antigen family member 3</fullName>
    </recommendedName>
</protein>
<dbReference type="AlphaFoldDB" id="A0A8C2SBU0"/>
<evidence type="ECO:0000313" key="10">
    <source>
        <dbReference type="Ensembl" id="ENSCHIP00010041225.1"/>
    </source>
</evidence>